<evidence type="ECO:0000313" key="11">
    <source>
        <dbReference type="Proteomes" id="UP000178230"/>
    </source>
</evidence>
<feature type="transmembrane region" description="Helical" evidence="8">
    <location>
        <begin position="351"/>
        <end position="374"/>
    </location>
</feature>
<evidence type="ECO:0000313" key="10">
    <source>
        <dbReference type="EMBL" id="OGF99597.1"/>
    </source>
</evidence>
<dbReference type="PANTHER" id="PTHR33908:SF11">
    <property type="entry name" value="MEMBRANE PROTEIN"/>
    <property type="match status" value="1"/>
</dbReference>
<dbReference type="PANTHER" id="PTHR33908">
    <property type="entry name" value="MANNOSYLTRANSFERASE YKCB-RELATED"/>
    <property type="match status" value="1"/>
</dbReference>
<feature type="transmembrane region" description="Helical" evidence="8">
    <location>
        <begin position="295"/>
        <end position="311"/>
    </location>
</feature>
<keyword evidence="7 8" id="KW-0472">Membrane</keyword>
<dbReference type="Proteomes" id="UP000178230">
    <property type="component" value="Unassembled WGS sequence"/>
</dbReference>
<reference evidence="10 11" key="1">
    <citation type="journal article" date="2016" name="Nat. Commun.">
        <title>Thousands of microbial genomes shed light on interconnected biogeochemical processes in an aquifer system.</title>
        <authorList>
            <person name="Anantharaman K."/>
            <person name="Brown C.T."/>
            <person name="Hug L.A."/>
            <person name="Sharon I."/>
            <person name="Castelle C.J."/>
            <person name="Probst A.J."/>
            <person name="Thomas B.C."/>
            <person name="Singh A."/>
            <person name="Wilkins M.J."/>
            <person name="Karaoz U."/>
            <person name="Brodie E.L."/>
            <person name="Williams K.H."/>
            <person name="Hubbard S.S."/>
            <person name="Banfield J.F."/>
        </authorList>
    </citation>
    <scope>NUCLEOTIDE SEQUENCE [LARGE SCALE GENOMIC DNA]</scope>
</reference>
<evidence type="ECO:0000256" key="3">
    <source>
        <dbReference type="ARBA" id="ARBA00022676"/>
    </source>
</evidence>
<gene>
    <name evidence="10" type="ORF">A2Y99_05390</name>
</gene>
<evidence type="ECO:0000256" key="4">
    <source>
        <dbReference type="ARBA" id="ARBA00022679"/>
    </source>
</evidence>
<evidence type="ECO:0000256" key="5">
    <source>
        <dbReference type="ARBA" id="ARBA00022692"/>
    </source>
</evidence>
<evidence type="ECO:0000256" key="2">
    <source>
        <dbReference type="ARBA" id="ARBA00022475"/>
    </source>
</evidence>
<feature type="transmembrane region" description="Helical" evidence="8">
    <location>
        <begin position="323"/>
        <end position="339"/>
    </location>
</feature>
<evidence type="ECO:0000259" key="9">
    <source>
        <dbReference type="Pfam" id="PF13231"/>
    </source>
</evidence>
<name>A0A1F5YHD0_9BACT</name>
<comment type="caution">
    <text evidence="10">The sequence shown here is derived from an EMBL/GenBank/DDBJ whole genome shotgun (WGS) entry which is preliminary data.</text>
</comment>
<keyword evidence="6 8" id="KW-1133">Transmembrane helix</keyword>
<keyword evidence="3" id="KW-0328">Glycosyltransferase</keyword>
<protein>
    <recommendedName>
        <fullName evidence="9">Glycosyltransferase RgtA/B/C/D-like domain-containing protein</fullName>
    </recommendedName>
</protein>
<sequence>MELCKMNIKKLLPFLLIAVFISNFALFVSKNESYFTRKFDPDFYGKLYSDSQYVKGELSKGGIGDDGLYAFAGHYYLFNKGDVSAVNFEHPPLGKYLIGISVLLFNNENIINLIYFFLLLLLTYKIGLLITKDRLFSLIGTVLLSFDPLFLDNLLRSMLDLPFTLFFIAAVYYFLIGLGNKNTLYLSSLFWGMAFSTRFFPVLGLILILLGILISIYNKKLLYSYILSLFIIPTVYLVSHLSFFFYHPSLVEFIRHKIWMLSWFRGSSVIFANIWQNISKGIFINSQGVISSNKYWTPVLPITVLLAMTGVRKALFNKNNSKLIVLFGICFLYLFYLTILTNGDQKFLMPIYPLIIILAIHHAVRGCSIITACGKRIFSRLKIK</sequence>
<feature type="domain" description="Glycosyltransferase RgtA/B/C/D-like" evidence="9">
    <location>
        <begin position="90"/>
        <end position="232"/>
    </location>
</feature>
<evidence type="ECO:0000256" key="8">
    <source>
        <dbReference type="SAM" id="Phobius"/>
    </source>
</evidence>
<keyword evidence="4" id="KW-0808">Transferase</keyword>
<feature type="transmembrane region" description="Helical" evidence="8">
    <location>
        <begin position="12"/>
        <end position="29"/>
    </location>
</feature>
<dbReference type="GO" id="GO:0016763">
    <property type="term" value="F:pentosyltransferase activity"/>
    <property type="evidence" value="ECO:0007669"/>
    <property type="project" value="TreeGrafter"/>
</dbReference>
<evidence type="ECO:0000256" key="1">
    <source>
        <dbReference type="ARBA" id="ARBA00004651"/>
    </source>
</evidence>
<dbReference type="Pfam" id="PF13231">
    <property type="entry name" value="PMT_2"/>
    <property type="match status" value="1"/>
</dbReference>
<dbReference type="EMBL" id="MFIY01000046">
    <property type="protein sequence ID" value="OGF99597.1"/>
    <property type="molecule type" value="Genomic_DNA"/>
</dbReference>
<evidence type="ECO:0000256" key="6">
    <source>
        <dbReference type="ARBA" id="ARBA00022989"/>
    </source>
</evidence>
<dbReference type="InterPro" id="IPR050297">
    <property type="entry name" value="LipidA_mod_glycosyltrf_83"/>
</dbReference>
<feature type="transmembrane region" description="Helical" evidence="8">
    <location>
        <begin position="223"/>
        <end position="246"/>
    </location>
</feature>
<feature type="transmembrane region" description="Helical" evidence="8">
    <location>
        <begin position="96"/>
        <end position="123"/>
    </location>
</feature>
<dbReference type="AlphaFoldDB" id="A0A1F5YHD0"/>
<dbReference type="GO" id="GO:0005886">
    <property type="term" value="C:plasma membrane"/>
    <property type="evidence" value="ECO:0007669"/>
    <property type="project" value="UniProtKB-SubCell"/>
</dbReference>
<dbReference type="GO" id="GO:0009103">
    <property type="term" value="P:lipopolysaccharide biosynthetic process"/>
    <property type="evidence" value="ECO:0007669"/>
    <property type="project" value="UniProtKB-ARBA"/>
</dbReference>
<dbReference type="InterPro" id="IPR038731">
    <property type="entry name" value="RgtA/B/C-like"/>
</dbReference>
<proteinExistence type="predicted"/>
<feature type="transmembrane region" description="Helical" evidence="8">
    <location>
        <begin position="199"/>
        <end position="217"/>
    </location>
</feature>
<comment type="subcellular location">
    <subcellularLocation>
        <location evidence="1">Cell membrane</location>
        <topology evidence="1">Multi-pass membrane protein</topology>
    </subcellularLocation>
</comment>
<keyword evidence="2" id="KW-1003">Cell membrane</keyword>
<evidence type="ECO:0000256" key="7">
    <source>
        <dbReference type="ARBA" id="ARBA00023136"/>
    </source>
</evidence>
<accession>A0A1F5YHD0</accession>
<organism evidence="10 11">
    <name type="scientific">Candidatus Gottesmanbacteria bacterium RBG_13_37_7</name>
    <dbReference type="NCBI Taxonomy" id="1798369"/>
    <lineage>
        <taxon>Bacteria</taxon>
        <taxon>Candidatus Gottesmaniibacteriota</taxon>
    </lineage>
</organism>
<keyword evidence="5 8" id="KW-0812">Transmembrane</keyword>
<feature type="transmembrane region" description="Helical" evidence="8">
    <location>
        <begin position="161"/>
        <end position="178"/>
    </location>
</feature>